<dbReference type="SUPFAM" id="SSF56281">
    <property type="entry name" value="Metallo-hydrolase/oxidoreductase"/>
    <property type="match status" value="1"/>
</dbReference>
<dbReference type="Proteomes" id="UP000321261">
    <property type="component" value="Unassembled WGS sequence"/>
</dbReference>
<dbReference type="PANTHER" id="PTHR46018:SF7">
    <property type="entry name" value="RIBONUCLEASE Z"/>
    <property type="match status" value="1"/>
</dbReference>
<reference evidence="2 3" key="1">
    <citation type="submission" date="2019-06" db="EMBL/GenBank/DDBJ databases">
        <title>Sequencing the genomes of 1000 actinobacteria strains.</title>
        <authorList>
            <person name="Klenk H.-P."/>
        </authorList>
    </citation>
    <scope>NUCLEOTIDE SEQUENCE [LARGE SCALE GENOMIC DNA]</scope>
    <source>
        <strain evidence="2 3">DSM 45671</strain>
    </source>
</reference>
<keyword evidence="3" id="KW-1185">Reference proteome</keyword>
<accession>A0A561SQL2</accession>
<dbReference type="PANTHER" id="PTHR46018">
    <property type="entry name" value="ZINC PHOSPHODIESTERASE ELAC PROTEIN 1"/>
    <property type="match status" value="1"/>
</dbReference>
<proteinExistence type="predicted"/>
<dbReference type="InterPro" id="IPR001279">
    <property type="entry name" value="Metallo-B-lactamas"/>
</dbReference>
<sequence length="259" mass="27221">MRAPDPSGTVPEVEITFVGSGDAFGSGGRFQTCIRVRADGATALVDCGATSLTAMRAQGIDPGEVGAVVITHLHGDHFGGLPFLVLDGQFTRRTAPLTVFGPVSTRDRLHTAMETLYPGSTGVKRRFEVEVVELDGAGGSLRHGPFSVRGWEVDHASGAPALAVRVDAGGHGFGYSGDTAWTPALVPAADGAEVFACEAYTWDRQVRYHLDYRTLREHAGELAAGRLVLTHMGPEMLARSGEAEHAAAVDGLVLRAGTS</sequence>
<dbReference type="InterPro" id="IPR036866">
    <property type="entry name" value="RibonucZ/Hydroxyglut_hydro"/>
</dbReference>
<evidence type="ECO:0000313" key="3">
    <source>
        <dbReference type="Proteomes" id="UP000321261"/>
    </source>
</evidence>
<gene>
    <name evidence="2" type="ORF">FHX44_113036</name>
</gene>
<protein>
    <submittedName>
        <fullName evidence="2">Ribonuclease BN (tRNA processing enzyme)</fullName>
    </submittedName>
</protein>
<dbReference type="AlphaFoldDB" id="A0A561SQL2"/>
<dbReference type="CDD" id="cd07740">
    <property type="entry name" value="metallo-hydrolase-like_MBL-fold"/>
    <property type="match status" value="1"/>
</dbReference>
<name>A0A561SQL2_9PSEU</name>
<dbReference type="Pfam" id="PF23023">
    <property type="entry name" value="Anti-Pycsar_Apyc1"/>
    <property type="match status" value="1"/>
</dbReference>
<dbReference type="Gene3D" id="3.60.15.10">
    <property type="entry name" value="Ribonuclease Z/Hydroxyacylglutathione hydrolase-like"/>
    <property type="match status" value="1"/>
</dbReference>
<evidence type="ECO:0000259" key="1">
    <source>
        <dbReference type="SMART" id="SM00849"/>
    </source>
</evidence>
<evidence type="ECO:0000313" key="2">
    <source>
        <dbReference type="EMBL" id="TWF77131.1"/>
    </source>
</evidence>
<comment type="caution">
    <text evidence="2">The sequence shown here is derived from an EMBL/GenBank/DDBJ whole genome shotgun (WGS) entry which is preliminary data.</text>
</comment>
<feature type="domain" description="Metallo-beta-lactamase" evidence="1">
    <location>
        <begin position="30"/>
        <end position="231"/>
    </location>
</feature>
<dbReference type="EMBL" id="VIWU01000001">
    <property type="protein sequence ID" value="TWF77131.1"/>
    <property type="molecule type" value="Genomic_DNA"/>
</dbReference>
<dbReference type="GO" id="GO:0042781">
    <property type="term" value="F:3'-tRNA processing endoribonuclease activity"/>
    <property type="evidence" value="ECO:0007669"/>
    <property type="project" value="TreeGrafter"/>
</dbReference>
<dbReference type="SMART" id="SM00849">
    <property type="entry name" value="Lactamase_B"/>
    <property type="match status" value="1"/>
</dbReference>
<organism evidence="2 3">
    <name type="scientific">Pseudonocardia hierapolitana</name>
    <dbReference type="NCBI Taxonomy" id="1128676"/>
    <lineage>
        <taxon>Bacteria</taxon>
        <taxon>Bacillati</taxon>
        <taxon>Actinomycetota</taxon>
        <taxon>Actinomycetes</taxon>
        <taxon>Pseudonocardiales</taxon>
        <taxon>Pseudonocardiaceae</taxon>
        <taxon>Pseudonocardia</taxon>
    </lineage>
</organism>